<dbReference type="Proteomes" id="UP000245444">
    <property type="component" value="Chromosome"/>
</dbReference>
<dbReference type="KEGG" id="mtea:DK419_01830"/>
<sequence>MLIDRDYMLEKPPGPSASKLFLDQTVVPALANAAGAVEAGIERVVVVSRRNPLLAFGIVAGIGLALTMTRPRRAF</sequence>
<dbReference type="EMBL" id="CP029553">
    <property type="protein sequence ID" value="AWN45219.1"/>
    <property type="molecule type" value="Genomic_DNA"/>
</dbReference>
<keyword evidence="3" id="KW-1185">Reference proteome</keyword>
<name>A0A2U8WGP1_9HYPH</name>
<evidence type="ECO:0000256" key="1">
    <source>
        <dbReference type="SAM" id="Phobius"/>
    </source>
</evidence>
<dbReference type="RefSeq" id="WP_109957588.1">
    <property type="nucleotide sequence ID" value="NZ_CP029553.1"/>
</dbReference>
<keyword evidence="1" id="KW-0472">Membrane</keyword>
<evidence type="ECO:0000313" key="2">
    <source>
        <dbReference type="EMBL" id="AWN45219.1"/>
    </source>
</evidence>
<reference evidence="2 3" key="1">
    <citation type="submission" date="2018-05" db="EMBL/GenBank/DDBJ databases">
        <title>Complete Genome Sequence of Methylobacterium sp. 17Sr1-28.</title>
        <authorList>
            <person name="Srinivasan S."/>
        </authorList>
    </citation>
    <scope>NUCLEOTIDE SEQUENCE [LARGE SCALE GENOMIC DNA]</scope>
    <source>
        <strain evidence="2 3">17Sr1-28</strain>
    </source>
</reference>
<protein>
    <submittedName>
        <fullName evidence="2">Uncharacterized protein</fullName>
    </submittedName>
</protein>
<keyword evidence="1" id="KW-1133">Transmembrane helix</keyword>
<evidence type="ECO:0000313" key="3">
    <source>
        <dbReference type="Proteomes" id="UP000245444"/>
    </source>
</evidence>
<gene>
    <name evidence="2" type="ORF">DK419_01830</name>
</gene>
<feature type="transmembrane region" description="Helical" evidence="1">
    <location>
        <begin position="53"/>
        <end position="69"/>
    </location>
</feature>
<organism evidence="2 3">
    <name type="scientific">Methylobacterium terrae</name>
    <dbReference type="NCBI Taxonomy" id="2202827"/>
    <lineage>
        <taxon>Bacteria</taxon>
        <taxon>Pseudomonadati</taxon>
        <taxon>Pseudomonadota</taxon>
        <taxon>Alphaproteobacteria</taxon>
        <taxon>Hyphomicrobiales</taxon>
        <taxon>Methylobacteriaceae</taxon>
        <taxon>Methylobacterium</taxon>
    </lineage>
</organism>
<keyword evidence="1" id="KW-0812">Transmembrane</keyword>
<proteinExistence type="predicted"/>
<dbReference type="AlphaFoldDB" id="A0A2U8WGP1"/>
<dbReference type="OrthoDB" id="7585861at2"/>
<accession>A0A2U8WGP1</accession>